<gene>
    <name evidence="1" type="ORF">KL86APRO_11749</name>
</gene>
<evidence type="ECO:0000313" key="1">
    <source>
        <dbReference type="EMBL" id="SBW03630.1"/>
    </source>
</evidence>
<reference evidence="1" key="1">
    <citation type="submission" date="2016-04" db="EMBL/GenBank/DDBJ databases">
        <authorList>
            <person name="Evans L.H."/>
            <person name="Alamgir A."/>
            <person name="Owens N."/>
            <person name="Weber N.D."/>
            <person name="Virtaneva K."/>
            <person name="Barbian K."/>
            <person name="Babar A."/>
            <person name="Rosenke K."/>
        </authorList>
    </citation>
    <scope>NUCLEOTIDE SEQUENCE</scope>
    <source>
        <strain evidence="1">86</strain>
    </source>
</reference>
<protein>
    <recommendedName>
        <fullName evidence="2">DUF2892 domain-containing protein</fullName>
    </recommendedName>
</protein>
<proteinExistence type="predicted"/>
<accession>A0A212JVY6</accession>
<evidence type="ECO:0008006" key="2">
    <source>
        <dbReference type="Google" id="ProtNLM"/>
    </source>
</evidence>
<sequence>MWAATTRRVAENTDEAVNIRIRARMRARVIFLAERPDLIPAQLAALDREWDIERTLEANAATLGLIGAVVAARADSRLFAIPALISGFLLQHALQGWCPPVPVLRRLGVRTATEIAAERTALRWLRGDFSDVPQSDAMDPLTRALRALRVAEGGD</sequence>
<name>A0A212JVY6_9PROT</name>
<organism evidence="1">
    <name type="scientific">uncultured Alphaproteobacteria bacterium</name>
    <dbReference type="NCBI Taxonomy" id="91750"/>
    <lineage>
        <taxon>Bacteria</taxon>
        <taxon>Pseudomonadati</taxon>
        <taxon>Pseudomonadota</taxon>
        <taxon>Alphaproteobacteria</taxon>
        <taxon>environmental samples</taxon>
    </lineage>
</organism>
<dbReference type="EMBL" id="FLUO01000001">
    <property type="protein sequence ID" value="SBW03630.1"/>
    <property type="molecule type" value="Genomic_DNA"/>
</dbReference>
<dbReference type="Gene3D" id="6.10.140.1340">
    <property type="match status" value="1"/>
</dbReference>
<dbReference type="AlphaFoldDB" id="A0A212JVY6"/>